<dbReference type="Gene3D" id="3.40.800.20">
    <property type="entry name" value="Histone deacetylase domain"/>
    <property type="match status" value="1"/>
</dbReference>
<proteinExistence type="inferred from homology"/>
<name>A0AA46TSL2_9GAMM</name>
<dbReference type="InterPro" id="IPR023696">
    <property type="entry name" value="Ureohydrolase_dom_sf"/>
</dbReference>
<dbReference type="InterPro" id="IPR037138">
    <property type="entry name" value="His_deacetylse_dom_sf"/>
</dbReference>
<keyword evidence="4" id="KW-0378">Hydrolase</keyword>
<keyword evidence="3" id="KW-0479">Metal-binding</keyword>
<sequence>MKCFYHPDQDHHAPPTFLLRGQPAPSPEGPVRAELLSKGLAAAGLSLTAPSETDSPTLRKRLEQIHTPRYLRFLETIYARWQALPNAAALVAPNVHPCGGASHYPRHPVGQAGWHLHDMACPLSDTSFQGALASAATAVAATEEVMSGASLDSPSRAYALCRPPGHHAGPDNAGGFCLLNNAALAASVLREKFAKVAIIDVDLHHGNGTQDIFYSRGDVWTGSVHVDPSDFYPFFWGGVDEAGSEEGKGTNVNLPLPLGSDGETYLDAVATLIEQLNRYQPDAVVVSLGLDAHKDDPLAGFNVETEAFVALGELLNGLSQPTVVIQEGGYPTEHLSANLTAFMRGYQRS</sequence>
<dbReference type="GO" id="GO:0004407">
    <property type="term" value="F:histone deacetylase activity"/>
    <property type="evidence" value="ECO:0007669"/>
    <property type="project" value="TreeGrafter"/>
</dbReference>
<organism evidence="7 8">
    <name type="scientific">Halomonas qinghailakensis</name>
    <dbReference type="NCBI Taxonomy" id="2937790"/>
    <lineage>
        <taxon>Bacteria</taxon>
        <taxon>Pseudomonadati</taxon>
        <taxon>Pseudomonadota</taxon>
        <taxon>Gammaproteobacteria</taxon>
        <taxon>Oceanospirillales</taxon>
        <taxon>Halomonadaceae</taxon>
        <taxon>Halomonas</taxon>
    </lineage>
</organism>
<dbReference type="PANTHER" id="PTHR10625">
    <property type="entry name" value="HISTONE DEACETYLASE HDAC1-RELATED"/>
    <property type="match status" value="1"/>
</dbReference>
<evidence type="ECO:0000313" key="7">
    <source>
        <dbReference type="EMBL" id="UYO75404.1"/>
    </source>
</evidence>
<dbReference type="Proteomes" id="UP001164935">
    <property type="component" value="Chromosome"/>
</dbReference>
<evidence type="ECO:0000256" key="1">
    <source>
        <dbReference type="ARBA" id="ARBA00001947"/>
    </source>
</evidence>
<evidence type="ECO:0000259" key="6">
    <source>
        <dbReference type="Pfam" id="PF00850"/>
    </source>
</evidence>
<reference evidence="7" key="1">
    <citation type="submission" date="2022-05" db="EMBL/GenBank/DDBJ databases">
        <title>Complete sequence of a novel PHA-producing Halomonas strain.</title>
        <authorList>
            <person name="Zheng Z."/>
        </authorList>
    </citation>
    <scope>NUCLEOTIDE SEQUENCE</scope>
    <source>
        <strain evidence="7">ZZQ-149</strain>
    </source>
</reference>
<protein>
    <submittedName>
        <fullName evidence="7">Histone deacetylase family protein</fullName>
    </submittedName>
</protein>
<comment type="cofactor">
    <cofactor evidence="1">
        <name>Zn(2+)</name>
        <dbReference type="ChEBI" id="CHEBI:29105"/>
    </cofactor>
</comment>
<dbReference type="InterPro" id="IPR000286">
    <property type="entry name" value="HDACs"/>
</dbReference>
<keyword evidence="5" id="KW-0862">Zinc</keyword>
<evidence type="ECO:0000256" key="5">
    <source>
        <dbReference type="ARBA" id="ARBA00022833"/>
    </source>
</evidence>
<dbReference type="PRINTS" id="PR01270">
    <property type="entry name" value="HDASUPER"/>
</dbReference>
<accession>A0AA46TSL2</accession>
<evidence type="ECO:0000256" key="3">
    <source>
        <dbReference type="ARBA" id="ARBA00022723"/>
    </source>
</evidence>
<evidence type="ECO:0000256" key="2">
    <source>
        <dbReference type="ARBA" id="ARBA00005947"/>
    </source>
</evidence>
<dbReference type="Pfam" id="PF00850">
    <property type="entry name" value="Hist_deacetyl"/>
    <property type="match status" value="1"/>
</dbReference>
<dbReference type="GO" id="GO:0046872">
    <property type="term" value="F:metal ion binding"/>
    <property type="evidence" value="ECO:0007669"/>
    <property type="project" value="UniProtKB-KW"/>
</dbReference>
<keyword evidence="8" id="KW-1185">Reference proteome</keyword>
<dbReference type="SUPFAM" id="SSF52768">
    <property type="entry name" value="Arginase/deacetylase"/>
    <property type="match status" value="1"/>
</dbReference>
<dbReference type="GO" id="GO:0016787">
    <property type="term" value="F:hydrolase activity"/>
    <property type="evidence" value="ECO:0007669"/>
    <property type="project" value="UniProtKB-KW"/>
</dbReference>
<comment type="similarity">
    <text evidence="2">Belongs to the histone deacetylase family.</text>
</comment>
<dbReference type="AlphaFoldDB" id="A0AA46TSL2"/>
<dbReference type="KEGG" id="hqn:M0220_04415"/>
<gene>
    <name evidence="7" type="ORF">M0220_04415</name>
</gene>
<dbReference type="PANTHER" id="PTHR10625:SF17">
    <property type="entry name" value="HISTONE DEACETYLASE 8"/>
    <property type="match status" value="1"/>
</dbReference>
<dbReference type="InterPro" id="IPR023801">
    <property type="entry name" value="His_deacetylse_dom"/>
</dbReference>
<evidence type="ECO:0000256" key="4">
    <source>
        <dbReference type="ARBA" id="ARBA00022801"/>
    </source>
</evidence>
<evidence type="ECO:0000313" key="8">
    <source>
        <dbReference type="Proteomes" id="UP001164935"/>
    </source>
</evidence>
<dbReference type="EMBL" id="CP096973">
    <property type="protein sequence ID" value="UYO75404.1"/>
    <property type="molecule type" value="Genomic_DNA"/>
</dbReference>
<dbReference type="RefSeq" id="WP_264018796.1">
    <property type="nucleotide sequence ID" value="NZ_CP096973.1"/>
</dbReference>
<dbReference type="CDD" id="cd10001">
    <property type="entry name" value="HDAC_classII_APAH"/>
    <property type="match status" value="1"/>
</dbReference>
<dbReference type="GO" id="GO:0040029">
    <property type="term" value="P:epigenetic regulation of gene expression"/>
    <property type="evidence" value="ECO:0007669"/>
    <property type="project" value="TreeGrafter"/>
</dbReference>
<feature type="domain" description="Histone deacetylase" evidence="6">
    <location>
        <begin position="27"/>
        <end position="344"/>
    </location>
</feature>